<organism evidence="1 2">
    <name type="scientific">Mucuna pruriens</name>
    <name type="common">Velvet bean</name>
    <name type="synonym">Dolichos pruriens</name>
    <dbReference type="NCBI Taxonomy" id="157652"/>
    <lineage>
        <taxon>Eukaryota</taxon>
        <taxon>Viridiplantae</taxon>
        <taxon>Streptophyta</taxon>
        <taxon>Embryophyta</taxon>
        <taxon>Tracheophyta</taxon>
        <taxon>Spermatophyta</taxon>
        <taxon>Magnoliopsida</taxon>
        <taxon>eudicotyledons</taxon>
        <taxon>Gunneridae</taxon>
        <taxon>Pentapetalae</taxon>
        <taxon>rosids</taxon>
        <taxon>fabids</taxon>
        <taxon>Fabales</taxon>
        <taxon>Fabaceae</taxon>
        <taxon>Papilionoideae</taxon>
        <taxon>50 kb inversion clade</taxon>
        <taxon>NPAAA clade</taxon>
        <taxon>indigoferoid/millettioid clade</taxon>
        <taxon>Phaseoleae</taxon>
        <taxon>Mucuna</taxon>
    </lineage>
</organism>
<accession>A0A371EZV4</accession>
<dbReference type="AlphaFoldDB" id="A0A371EZV4"/>
<dbReference type="OrthoDB" id="1901752at2759"/>
<comment type="caution">
    <text evidence="1">The sequence shown here is derived from an EMBL/GenBank/DDBJ whole genome shotgun (WGS) entry which is preliminary data.</text>
</comment>
<sequence>MLPRLQKFYLRNLPLVRHIIQNLISNSHSIEDLRIIKCLGLKKIEINTPNLDTFWYCDKKTTSWKLLWTRAFPNNL</sequence>
<name>A0A371EZV4_MUCPR</name>
<evidence type="ECO:0000313" key="1">
    <source>
        <dbReference type="EMBL" id="RDX71570.1"/>
    </source>
</evidence>
<feature type="non-terminal residue" evidence="1">
    <location>
        <position position="1"/>
    </location>
</feature>
<evidence type="ECO:0000313" key="2">
    <source>
        <dbReference type="Proteomes" id="UP000257109"/>
    </source>
</evidence>
<dbReference type="Proteomes" id="UP000257109">
    <property type="component" value="Unassembled WGS sequence"/>
</dbReference>
<proteinExistence type="predicted"/>
<dbReference type="EMBL" id="QJKJ01011279">
    <property type="protein sequence ID" value="RDX71570.1"/>
    <property type="molecule type" value="Genomic_DNA"/>
</dbReference>
<keyword evidence="2" id="KW-1185">Reference proteome</keyword>
<protein>
    <submittedName>
        <fullName evidence="1">Uncharacterized protein</fullName>
    </submittedName>
</protein>
<reference evidence="1" key="1">
    <citation type="submission" date="2018-05" db="EMBL/GenBank/DDBJ databases">
        <title>Draft genome of Mucuna pruriens seed.</title>
        <authorList>
            <person name="Nnadi N.E."/>
            <person name="Vos R."/>
            <person name="Hasami M.H."/>
            <person name="Devisetty U.K."/>
            <person name="Aguiy J.C."/>
        </authorList>
    </citation>
    <scope>NUCLEOTIDE SEQUENCE [LARGE SCALE GENOMIC DNA]</scope>
    <source>
        <strain evidence="1">JCA_2017</strain>
    </source>
</reference>
<gene>
    <name evidence="1" type="ORF">CR513_49068</name>
</gene>